<dbReference type="RefSeq" id="WP_093323242.1">
    <property type="nucleotide sequence ID" value="NZ_FOSZ01000003.1"/>
</dbReference>
<dbReference type="Pfam" id="PF00117">
    <property type="entry name" value="GATase"/>
    <property type="match status" value="1"/>
</dbReference>
<reference evidence="3" key="1">
    <citation type="submission" date="2016-10" db="EMBL/GenBank/DDBJ databases">
        <authorList>
            <person name="Varghese N."/>
            <person name="Submissions S."/>
        </authorList>
    </citation>
    <scope>NUCLEOTIDE SEQUENCE [LARGE SCALE GENOMIC DNA]</scope>
    <source>
        <strain evidence="3">DSM 28453</strain>
    </source>
</reference>
<dbReference type="OrthoDB" id="9813383at2"/>
<protein>
    <submittedName>
        <fullName evidence="2">GMP synthase (Glutamine-hydrolysing)</fullName>
    </submittedName>
</protein>
<feature type="domain" description="Glutamine amidotransferase" evidence="1">
    <location>
        <begin position="43"/>
        <end position="194"/>
    </location>
</feature>
<dbReference type="InterPro" id="IPR044992">
    <property type="entry name" value="ChyE-like"/>
</dbReference>
<keyword evidence="3" id="KW-1185">Reference proteome</keyword>
<evidence type="ECO:0000313" key="2">
    <source>
        <dbReference type="EMBL" id="SFK94283.1"/>
    </source>
</evidence>
<dbReference type="EMBL" id="FOSZ01000003">
    <property type="protein sequence ID" value="SFK94283.1"/>
    <property type="molecule type" value="Genomic_DNA"/>
</dbReference>
<dbReference type="Gene3D" id="3.40.50.880">
    <property type="match status" value="1"/>
</dbReference>
<name>A0A1I4DMF9_9RHOB</name>
<dbReference type="STRING" id="1280847.SAMN04488036_103271"/>
<dbReference type="SUPFAM" id="SSF52317">
    <property type="entry name" value="Class I glutamine amidotransferase-like"/>
    <property type="match status" value="1"/>
</dbReference>
<dbReference type="CDD" id="cd01741">
    <property type="entry name" value="GATase1_1"/>
    <property type="match status" value="1"/>
</dbReference>
<evidence type="ECO:0000259" key="1">
    <source>
        <dbReference type="Pfam" id="PF00117"/>
    </source>
</evidence>
<gene>
    <name evidence="2" type="ORF">SAMN04488036_103271</name>
</gene>
<accession>A0A1I4DMF9</accession>
<evidence type="ECO:0000313" key="3">
    <source>
        <dbReference type="Proteomes" id="UP000198851"/>
    </source>
</evidence>
<sequence>MTSILIIESNTPDLLAMGKSASASFLRAFQGLAPELRITVECPYAAPLREDALTGIDGVVFSGSGVAWATDAAEAAPLRAAMEQVFDAGRPVWGSCNGLQLAAVVLGGAVGASSKGMEIGLAKEIAPTDAGKRHPMMAGREDGYCVPCIHRDEVQRLPEGAVLLAGNAHSPVQAMAYQQNGVDFWGAQYHPEMTALDVGTIIGSGAFANEAALGADLRIADAEPEVALSLGGKADSLSPKVRTRELRNWLSHVRSLQA</sequence>
<dbReference type="InterPro" id="IPR029062">
    <property type="entry name" value="Class_I_gatase-like"/>
</dbReference>
<dbReference type="PROSITE" id="PS51273">
    <property type="entry name" value="GATASE_TYPE_1"/>
    <property type="match status" value="1"/>
</dbReference>
<dbReference type="Proteomes" id="UP000198851">
    <property type="component" value="Unassembled WGS sequence"/>
</dbReference>
<dbReference type="PANTHER" id="PTHR42695">
    <property type="entry name" value="GLUTAMINE AMIDOTRANSFERASE YLR126C-RELATED"/>
    <property type="match status" value="1"/>
</dbReference>
<dbReference type="GO" id="GO:0005829">
    <property type="term" value="C:cytosol"/>
    <property type="evidence" value="ECO:0007669"/>
    <property type="project" value="TreeGrafter"/>
</dbReference>
<dbReference type="AlphaFoldDB" id="A0A1I4DMF9"/>
<dbReference type="InterPro" id="IPR017926">
    <property type="entry name" value="GATASE"/>
</dbReference>
<proteinExistence type="predicted"/>
<dbReference type="PANTHER" id="PTHR42695:SF5">
    <property type="entry name" value="GLUTAMINE AMIDOTRANSFERASE YLR126C-RELATED"/>
    <property type="match status" value="1"/>
</dbReference>
<organism evidence="2 3">
    <name type="scientific">Shimia haliotis</name>
    <dbReference type="NCBI Taxonomy" id="1280847"/>
    <lineage>
        <taxon>Bacteria</taxon>
        <taxon>Pseudomonadati</taxon>
        <taxon>Pseudomonadota</taxon>
        <taxon>Alphaproteobacteria</taxon>
        <taxon>Rhodobacterales</taxon>
        <taxon>Roseobacteraceae</taxon>
    </lineage>
</organism>